<dbReference type="PANTHER" id="PTHR48081:SF8">
    <property type="entry name" value="ALPHA_BETA HYDROLASE FOLD-3 DOMAIN-CONTAINING PROTEIN-RELATED"/>
    <property type="match status" value="1"/>
</dbReference>
<dbReference type="EMBL" id="JBHSFN010000001">
    <property type="protein sequence ID" value="MFC4584817.1"/>
    <property type="molecule type" value="Genomic_DNA"/>
</dbReference>
<dbReference type="Pfam" id="PF07859">
    <property type="entry name" value="Abhydrolase_3"/>
    <property type="match status" value="1"/>
</dbReference>
<dbReference type="PANTHER" id="PTHR48081">
    <property type="entry name" value="AB HYDROLASE SUPERFAMILY PROTEIN C4A8.06C"/>
    <property type="match status" value="1"/>
</dbReference>
<accession>A0ABV9E5X8</accession>
<evidence type="ECO:0000313" key="4">
    <source>
        <dbReference type="Proteomes" id="UP001595891"/>
    </source>
</evidence>
<keyword evidence="4" id="KW-1185">Reference proteome</keyword>
<sequence>MAYAAGIAEFVDKVNAALPPDFYTYPVERQRALYDSLAEALPIPVPASVTWRDATVEHQDRPATRMRIYQPGWHGGDGVIFYVRGGGFVIGSLTSHHSLVAEIADRTGLVTVALDFGMAPENPFPGPVEDCYAGMTAVLADPAAFGLSVDPAAAVVAGESSGANMAVVLSMMARDRGGPALRGQALISPVLDFTRWRHGGEDAPLLSGGEMEFYTACYCPDPELAADPYVSPLLEGKFHDLPPAYVVGCEMDSLRVDAGTYADLLRANGTPVEHVLEAGMVHAPVRARGMSEPAADMVRRFCAAAAALAGGPEAVSDAR</sequence>
<dbReference type="InterPro" id="IPR013094">
    <property type="entry name" value="AB_hydrolase_3"/>
</dbReference>
<organism evidence="3 4">
    <name type="scientific">Sphaerisporangium corydalis</name>
    <dbReference type="NCBI Taxonomy" id="1441875"/>
    <lineage>
        <taxon>Bacteria</taxon>
        <taxon>Bacillati</taxon>
        <taxon>Actinomycetota</taxon>
        <taxon>Actinomycetes</taxon>
        <taxon>Streptosporangiales</taxon>
        <taxon>Streptosporangiaceae</taxon>
        <taxon>Sphaerisporangium</taxon>
    </lineage>
</organism>
<dbReference type="Gene3D" id="3.40.50.1820">
    <property type="entry name" value="alpha/beta hydrolase"/>
    <property type="match status" value="1"/>
</dbReference>
<feature type="domain" description="Alpha/beta hydrolase fold-3" evidence="2">
    <location>
        <begin position="80"/>
        <end position="283"/>
    </location>
</feature>
<dbReference type="InterPro" id="IPR050300">
    <property type="entry name" value="GDXG_lipolytic_enzyme"/>
</dbReference>
<evidence type="ECO:0000313" key="3">
    <source>
        <dbReference type="EMBL" id="MFC4584817.1"/>
    </source>
</evidence>
<dbReference type="SUPFAM" id="SSF53474">
    <property type="entry name" value="alpha/beta-Hydrolases"/>
    <property type="match status" value="1"/>
</dbReference>
<protein>
    <submittedName>
        <fullName evidence="3">Alpha/beta hydrolase</fullName>
    </submittedName>
</protein>
<proteinExistence type="predicted"/>
<reference evidence="4" key="1">
    <citation type="journal article" date="2019" name="Int. J. Syst. Evol. Microbiol.">
        <title>The Global Catalogue of Microorganisms (GCM) 10K type strain sequencing project: providing services to taxonomists for standard genome sequencing and annotation.</title>
        <authorList>
            <consortium name="The Broad Institute Genomics Platform"/>
            <consortium name="The Broad Institute Genome Sequencing Center for Infectious Disease"/>
            <person name="Wu L."/>
            <person name="Ma J."/>
        </authorList>
    </citation>
    <scope>NUCLEOTIDE SEQUENCE [LARGE SCALE GENOMIC DNA]</scope>
    <source>
        <strain evidence="4">CCUG 49560</strain>
    </source>
</reference>
<evidence type="ECO:0000256" key="1">
    <source>
        <dbReference type="ARBA" id="ARBA00022801"/>
    </source>
</evidence>
<dbReference type="RefSeq" id="WP_262847426.1">
    <property type="nucleotide sequence ID" value="NZ_JANZYP010000063.1"/>
</dbReference>
<dbReference type="InterPro" id="IPR029058">
    <property type="entry name" value="AB_hydrolase_fold"/>
</dbReference>
<name>A0ABV9E5X8_9ACTN</name>
<gene>
    <name evidence="3" type="ORF">ACFO8L_01940</name>
</gene>
<evidence type="ECO:0000259" key="2">
    <source>
        <dbReference type="Pfam" id="PF07859"/>
    </source>
</evidence>
<comment type="caution">
    <text evidence="3">The sequence shown here is derived from an EMBL/GenBank/DDBJ whole genome shotgun (WGS) entry which is preliminary data.</text>
</comment>
<dbReference type="Proteomes" id="UP001595891">
    <property type="component" value="Unassembled WGS sequence"/>
</dbReference>
<keyword evidence="1 3" id="KW-0378">Hydrolase</keyword>
<dbReference type="GO" id="GO:0016787">
    <property type="term" value="F:hydrolase activity"/>
    <property type="evidence" value="ECO:0007669"/>
    <property type="project" value="UniProtKB-KW"/>
</dbReference>